<proteinExistence type="predicted"/>
<name>A0A0C1UUD6_9PROT</name>
<evidence type="ECO:0000313" key="1">
    <source>
        <dbReference type="EMBL" id="KPH86970.1"/>
    </source>
</evidence>
<protein>
    <submittedName>
        <fullName evidence="1">Uncharacterized protein</fullName>
    </submittedName>
</protein>
<sequence length="138" mass="15978">MTIFPERDQLWTRLHPNHDSTELFCVCRMPVHEPRQVPPGKRALLSRQRLQRHMRLGQQPFAIAPRDLQMIGNPLRVLAPLFPAHPGRTDLVLWLKVDPLCGERPMVDPHIQVQLGQPFIGERRPPLPPRQQQIPVIP</sequence>
<dbReference type="AlphaFoldDB" id="A0A0C1UUD6"/>
<dbReference type="EMBL" id="JUFX02000151">
    <property type="protein sequence ID" value="KPH87122.1"/>
    <property type="molecule type" value="Genomic_DNA"/>
</dbReference>
<accession>A0A0C1UUD6</accession>
<organism evidence="1 3">
    <name type="scientific">Komagataeibacter intermedius AF2</name>
    <dbReference type="NCBI Taxonomy" id="1458464"/>
    <lineage>
        <taxon>Bacteria</taxon>
        <taxon>Pseudomonadati</taxon>
        <taxon>Pseudomonadota</taxon>
        <taxon>Alphaproteobacteria</taxon>
        <taxon>Acetobacterales</taxon>
        <taxon>Acetobacteraceae</taxon>
        <taxon>Komagataeibacter</taxon>
    </lineage>
</organism>
<evidence type="ECO:0000313" key="3">
    <source>
        <dbReference type="Proteomes" id="UP000031553"/>
    </source>
</evidence>
<evidence type="ECO:0000313" key="2">
    <source>
        <dbReference type="EMBL" id="KPH87122.1"/>
    </source>
</evidence>
<gene>
    <name evidence="2" type="ORF">GLUCOINTEAF2_0204192</name>
    <name evidence="1" type="ORF">GLUCOINTEAF2_0204230</name>
</gene>
<reference evidence="1 3" key="1">
    <citation type="submission" date="2015-07" db="EMBL/GenBank/DDBJ databases">
        <title>Draft Genome Sequence of Komagataeibacter intermedius Strain AF2, Isolated from Kombucha Tea.</title>
        <authorList>
            <person name="Santos R.A."/>
            <person name="Berretta A.A."/>
            <person name="Barud H.S."/>
            <person name="Ribeiro S.J."/>
            <person name="Gonzalez-Garcia L.N."/>
            <person name="Zucchi T.D."/>
            <person name="Goldman G.H."/>
            <person name="Riano-Pachon D.M."/>
        </authorList>
    </citation>
    <scope>NUCLEOTIDE SEQUENCE [LARGE SCALE GENOMIC DNA]</scope>
    <source>
        <strain evidence="1 3">AF2</strain>
    </source>
</reference>
<comment type="caution">
    <text evidence="1">The sequence shown here is derived from an EMBL/GenBank/DDBJ whole genome shotgun (WGS) entry which is preliminary data.</text>
</comment>
<dbReference type="Proteomes" id="UP000031553">
    <property type="component" value="Unassembled WGS sequence"/>
</dbReference>
<dbReference type="EMBL" id="JUFX02000172">
    <property type="protein sequence ID" value="KPH86970.1"/>
    <property type="molecule type" value="Genomic_DNA"/>
</dbReference>